<organism evidence="6 7">
    <name type="scientific">Deinococcus ruber</name>
    <dbReference type="NCBI Taxonomy" id="1848197"/>
    <lineage>
        <taxon>Bacteria</taxon>
        <taxon>Thermotogati</taxon>
        <taxon>Deinococcota</taxon>
        <taxon>Deinococci</taxon>
        <taxon>Deinococcales</taxon>
        <taxon>Deinococcaceae</taxon>
        <taxon>Deinococcus</taxon>
    </lineage>
</organism>
<dbReference type="InterPro" id="IPR013216">
    <property type="entry name" value="Methyltransf_11"/>
</dbReference>
<keyword evidence="2" id="KW-0808">Transferase</keyword>
<dbReference type="SUPFAM" id="SSF53335">
    <property type="entry name" value="S-adenosyl-L-methionine-dependent methyltransferases"/>
    <property type="match status" value="1"/>
</dbReference>
<feature type="compositionally biased region" description="Polar residues" evidence="4">
    <location>
        <begin position="1"/>
        <end position="22"/>
    </location>
</feature>
<dbReference type="EMBL" id="BMQL01000059">
    <property type="protein sequence ID" value="GGR33421.1"/>
    <property type="molecule type" value="Genomic_DNA"/>
</dbReference>
<evidence type="ECO:0000256" key="1">
    <source>
        <dbReference type="ARBA" id="ARBA00022603"/>
    </source>
</evidence>
<dbReference type="AlphaFoldDB" id="A0A918CP64"/>
<evidence type="ECO:0000256" key="3">
    <source>
        <dbReference type="ARBA" id="ARBA00022691"/>
    </source>
</evidence>
<feature type="domain" description="Methyltransferase type 11" evidence="5">
    <location>
        <begin position="70"/>
        <end position="165"/>
    </location>
</feature>
<evidence type="ECO:0000256" key="4">
    <source>
        <dbReference type="SAM" id="MobiDB-lite"/>
    </source>
</evidence>
<dbReference type="InterPro" id="IPR029063">
    <property type="entry name" value="SAM-dependent_MTases_sf"/>
</dbReference>
<dbReference type="GO" id="GO:0008757">
    <property type="term" value="F:S-adenosylmethionine-dependent methyltransferase activity"/>
    <property type="evidence" value="ECO:0007669"/>
    <property type="project" value="InterPro"/>
</dbReference>
<evidence type="ECO:0000259" key="5">
    <source>
        <dbReference type="Pfam" id="PF08241"/>
    </source>
</evidence>
<evidence type="ECO:0000313" key="7">
    <source>
        <dbReference type="Proteomes" id="UP000603865"/>
    </source>
</evidence>
<proteinExistence type="predicted"/>
<comment type="caution">
    <text evidence="6">The sequence shown here is derived from an EMBL/GenBank/DDBJ whole genome shotgun (WGS) entry which is preliminary data.</text>
</comment>
<reference evidence="6" key="2">
    <citation type="submission" date="2020-09" db="EMBL/GenBank/DDBJ databases">
        <authorList>
            <person name="Sun Q."/>
            <person name="Ohkuma M."/>
        </authorList>
    </citation>
    <scope>NUCLEOTIDE SEQUENCE</scope>
    <source>
        <strain evidence="6">JCM 31311</strain>
    </source>
</reference>
<dbReference type="Gene3D" id="3.40.50.150">
    <property type="entry name" value="Vaccinia Virus protein VP39"/>
    <property type="match status" value="1"/>
</dbReference>
<keyword evidence="7" id="KW-1185">Reference proteome</keyword>
<name>A0A918CP64_9DEIO</name>
<evidence type="ECO:0000313" key="6">
    <source>
        <dbReference type="EMBL" id="GGR33421.1"/>
    </source>
</evidence>
<protein>
    <submittedName>
        <fullName evidence="6">Methyltransferase</fullName>
    </submittedName>
</protein>
<gene>
    <name evidence="6" type="ORF">GCM10008957_49630</name>
</gene>
<sequence>MERRTQPSTGENDMTGTTSAVQPGSEMQALKARLKATWESGDYGVFARYLEPGAQVFLNGLQLRPHDRLLDVACGAGQLVIPAARAGIDATGIDLASNLVAQARDRAAAEQLSAHFDEGDAEQLPYPDASFDVVSSLVGAMFAPRPERVAAELLRVCRTDGHIVLGNWTPASFIGGMFKVTNRHVPPSPLMPSPMLWGDEAVVRERLGAGVNSLHFERVAYPFAYPFGPAEVVEFFRTYYGPTNRAFAALDTAGQAALRADLQAHWTAHNSAQDGTTRLDSELLVVRAVRA</sequence>
<evidence type="ECO:0000256" key="2">
    <source>
        <dbReference type="ARBA" id="ARBA00022679"/>
    </source>
</evidence>
<dbReference type="Pfam" id="PF08241">
    <property type="entry name" value="Methyltransf_11"/>
    <property type="match status" value="1"/>
</dbReference>
<dbReference type="PANTHER" id="PTHR43464:SF19">
    <property type="entry name" value="UBIQUINONE BIOSYNTHESIS O-METHYLTRANSFERASE, MITOCHONDRIAL"/>
    <property type="match status" value="1"/>
</dbReference>
<keyword evidence="1 6" id="KW-0489">Methyltransferase</keyword>
<dbReference type="CDD" id="cd02440">
    <property type="entry name" value="AdoMet_MTases"/>
    <property type="match status" value="1"/>
</dbReference>
<dbReference type="PANTHER" id="PTHR43464">
    <property type="entry name" value="METHYLTRANSFERASE"/>
    <property type="match status" value="1"/>
</dbReference>
<keyword evidence="3" id="KW-0949">S-adenosyl-L-methionine</keyword>
<dbReference type="Proteomes" id="UP000603865">
    <property type="component" value="Unassembled WGS sequence"/>
</dbReference>
<reference evidence="6" key="1">
    <citation type="journal article" date="2014" name="Int. J. Syst. Evol. Microbiol.">
        <title>Complete genome sequence of Corynebacterium casei LMG S-19264T (=DSM 44701T), isolated from a smear-ripened cheese.</title>
        <authorList>
            <consortium name="US DOE Joint Genome Institute (JGI-PGF)"/>
            <person name="Walter F."/>
            <person name="Albersmeier A."/>
            <person name="Kalinowski J."/>
            <person name="Ruckert C."/>
        </authorList>
    </citation>
    <scope>NUCLEOTIDE SEQUENCE</scope>
    <source>
        <strain evidence="6">JCM 31311</strain>
    </source>
</reference>
<feature type="region of interest" description="Disordered" evidence="4">
    <location>
        <begin position="1"/>
        <end position="26"/>
    </location>
</feature>
<dbReference type="GO" id="GO:0032259">
    <property type="term" value="P:methylation"/>
    <property type="evidence" value="ECO:0007669"/>
    <property type="project" value="UniProtKB-KW"/>
</dbReference>
<accession>A0A918CP64</accession>